<dbReference type="InterPro" id="IPR008988">
    <property type="entry name" value="Transcriptional_repressor_C"/>
</dbReference>
<dbReference type="CDD" id="cd16442">
    <property type="entry name" value="BPL"/>
    <property type="match status" value="1"/>
</dbReference>
<gene>
    <name evidence="5" type="primary">birA</name>
    <name evidence="7" type="ORF">NPA36_03285</name>
</gene>
<dbReference type="NCBIfam" id="TIGR00121">
    <property type="entry name" value="birA_ligase"/>
    <property type="match status" value="1"/>
</dbReference>
<dbReference type="InterPro" id="IPR003142">
    <property type="entry name" value="BPL_C"/>
</dbReference>
<keyword evidence="8" id="KW-1185">Reference proteome</keyword>
<keyword evidence="5" id="KW-0805">Transcription regulation</keyword>
<dbReference type="InterPro" id="IPR004408">
    <property type="entry name" value="Biotin_CoA_COase_ligase"/>
</dbReference>
<dbReference type="EMBL" id="JANHNZ010000002">
    <property type="protein sequence ID" value="MCQ9209564.1"/>
    <property type="molecule type" value="Genomic_DNA"/>
</dbReference>
<dbReference type="InterPro" id="IPR030855">
    <property type="entry name" value="Bifunct_BirA"/>
</dbReference>
<reference evidence="7" key="2">
    <citation type="journal article" date="2023" name="Curr. Microbiol.">
        <title>Granulicatella seriolae sp. nov., a Novel Facultative Anaerobe Isolated from Yellowtail Marine Fish.</title>
        <authorList>
            <person name="Lee M."/>
            <person name="Choi Y.J."/>
            <person name="Farooq A."/>
            <person name="Jeong J.B."/>
            <person name="Jung M.Y."/>
        </authorList>
    </citation>
    <scope>NUCLEOTIDE SEQUENCE</scope>
    <source>
        <strain evidence="7">S8</strain>
    </source>
</reference>
<dbReference type="InterPro" id="IPR045864">
    <property type="entry name" value="aa-tRNA-synth_II/BPL/LPL"/>
</dbReference>
<reference evidence="7" key="3">
    <citation type="journal article" date="2023" name="Microbiol. Resour. Announc.">
        <title>Draft Genome Sequence of Granulicatella sp. Strain S8, Isolated from a Marine Fish, Seriola quinqueradiata.</title>
        <authorList>
            <person name="Lee M."/>
            <person name="Farooq A."/>
            <person name="Jeong J.B."/>
            <person name="Jung M.Y."/>
        </authorList>
    </citation>
    <scope>NUCLEOTIDE SEQUENCE</scope>
    <source>
        <strain evidence="7">S8</strain>
    </source>
</reference>
<accession>A0ABT1WM16</accession>
<dbReference type="SUPFAM" id="SSF55681">
    <property type="entry name" value="Class II aaRS and biotin synthetases"/>
    <property type="match status" value="1"/>
</dbReference>
<dbReference type="Pfam" id="PF02237">
    <property type="entry name" value="BPL_C"/>
    <property type="match status" value="1"/>
</dbReference>
<keyword evidence="5" id="KW-0804">Transcription</keyword>
<dbReference type="InterPro" id="IPR013196">
    <property type="entry name" value="HTH_11"/>
</dbReference>
<feature type="binding site" evidence="5">
    <location>
        <begin position="121"/>
        <end position="123"/>
    </location>
    <ligand>
        <name>biotin</name>
        <dbReference type="ChEBI" id="CHEBI:57586"/>
    </ligand>
</feature>
<comment type="function">
    <text evidence="5">Acts both as a biotin--[acetyl-CoA-carboxylase] ligase and a repressor.</text>
</comment>
<dbReference type="Gene3D" id="1.10.10.10">
    <property type="entry name" value="Winged helix-like DNA-binding domain superfamily/Winged helix DNA-binding domain"/>
    <property type="match status" value="1"/>
</dbReference>
<keyword evidence="1 5" id="KW-0436">Ligase</keyword>
<keyword evidence="2 5" id="KW-0547">Nucleotide-binding</keyword>
<feature type="binding site" evidence="5">
    <location>
        <begin position="92"/>
        <end position="94"/>
    </location>
    <ligand>
        <name>biotin</name>
        <dbReference type="ChEBI" id="CHEBI:57586"/>
    </ligand>
</feature>
<evidence type="ECO:0000313" key="8">
    <source>
        <dbReference type="Proteomes" id="UP001059480"/>
    </source>
</evidence>
<evidence type="ECO:0000259" key="6">
    <source>
        <dbReference type="PROSITE" id="PS51733"/>
    </source>
</evidence>
<organism evidence="7 8">
    <name type="scientific">Granulicatella seriolae</name>
    <dbReference type="NCBI Taxonomy" id="2967226"/>
    <lineage>
        <taxon>Bacteria</taxon>
        <taxon>Bacillati</taxon>
        <taxon>Bacillota</taxon>
        <taxon>Bacilli</taxon>
        <taxon>Lactobacillales</taxon>
        <taxon>Carnobacteriaceae</taxon>
        <taxon>Granulicatella</taxon>
    </lineage>
</organism>
<dbReference type="SUPFAM" id="SSF50037">
    <property type="entry name" value="C-terminal domain of transcriptional repressors"/>
    <property type="match status" value="1"/>
</dbReference>
<protein>
    <recommendedName>
        <fullName evidence="5">Bifunctional ligase/repressor BirA</fullName>
    </recommendedName>
    <alternativeName>
        <fullName evidence="5">Biotin--[acetyl-CoA-carboxylase] ligase</fullName>
        <ecNumber evidence="5">6.3.4.15</ecNumber>
    </alternativeName>
    <alternativeName>
        <fullName evidence="5">Biotin--protein ligase</fullName>
    </alternativeName>
    <alternativeName>
        <fullName evidence="5">Biotin-[acetyl-CoA carboxylase] synthetase</fullName>
    </alternativeName>
</protein>
<dbReference type="SUPFAM" id="SSF46785">
    <property type="entry name" value="Winged helix' DNA-binding domain"/>
    <property type="match status" value="1"/>
</dbReference>
<dbReference type="HAMAP" id="MF_00978">
    <property type="entry name" value="Bifunct_BirA"/>
    <property type="match status" value="1"/>
</dbReference>
<dbReference type="EC" id="6.3.4.15" evidence="5"/>
<comment type="similarity">
    <text evidence="5">Belongs to the biotin--protein ligase family.</text>
</comment>
<keyword evidence="5" id="KW-0238">DNA-binding</keyword>
<comment type="caution">
    <text evidence="7">The sequence shown here is derived from an EMBL/GenBank/DDBJ whole genome shotgun (WGS) entry which is preliminary data.</text>
</comment>
<keyword evidence="3 5" id="KW-0067">ATP-binding</keyword>
<dbReference type="Pfam" id="PF03099">
    <property type="entry name" value="BPL_LplA_LipB"/>
    <property type="match status" value="1"/>
</dbReference>
<reference evidence="7" key="1">
    <citation type="submission" date="2022-07" db="EMBL/GenBank/DDBJ databases">
        <authorList>
            <person name="Jung M.-Y."/>
            <person name="Lee M."/>
        </authorList>
    </citation>
    <scope>NUCLEOTIDE SEQUENCE</scope>
    <source>
        <strain evidence="7">S8</strain>
    </source>
</reference>
<comment type="catalytic activity">
    <reaction evidence="5">
        <text>biotin + L-lysyl-[protein] + ATP = N(6)-biotinyl-L-lysyl-[protein] + AMP + diphosphate + H(+)</text>
        <dbReference type="Rhea" id="RHEA:11756"/>
        <dbReference type="Rhea" id="RHEA-COMP:9752"/>
        <dbReference type="Rhea" id="RHEA-COMP:10505"/>
        <dbReference type="ChEBI" id="CHEBI:15378"/>
        <dbReference type="ChEBI" id="CHEBI:29969"/>
        <dbReference type="ChEBI" id="CHEBI:30616"/>
        <dbReference type="ChEBI" id="CHEBI:33019"/>
        <dbReference type="ChEBI" id="CHEBI:57586"/>
        <dbReference type="ChEBI" id="CHEBI:83144"/>
        <dbReference type="ChEBI" id="CHEBI:456215"/>
        <dbReference type="EC" id="6.3.4.15"/>
    </reaction>
</comment>
<dbReference type="GO" id="GO:0004077">
    <property type="term" value="F:biotin--[biotin carboxyl-carrier protein] ligase activity"/>
    <property type="evidence" value="ECO:0007669"/>
    <property type="project" value="UniProtKB-EC"/>
</dbReference>
<feature type="domain" description="BPL/LPL catalytic" evidence="6">
    <location>
        <begin position="79"/>
        <end position="263"/>
    </location>
</feature>
<keyword evidence="5" id="KW-0678">Repressor</keyword>
<name>A0ABT1WM16_9LACT</name>
<dbReference type="Pfam" id="PF08279">
    <property type="entry name" value="HTH_11"/>
    <property type="match status" value="1"/>
</dbReference>
<dbReference type="InterPro" id="IPR004143">
    <property type="entry name" value="BPL_LPL_catalytic"/>
</dbReference>
<sequence length="327" mass="36657">MNTRQQVLTYLEAHRDSPISGQKLADDLNLSRNAIWKAIQSLRQEGYVIESAPNLGYRLADSSDWLHEATIRKNLSSLFDDWDLECFKTIDSTNTQAKAYANNGQSRRPKIFISEEQTLGRGRVGRPFFSPAQTGLYMTICLFPNSSLEDMSLMTAATAVAVAKAIESVTTLPVGIKWVNDIYMGGKKIAGILTEAVTDLESQEVVALIIGIGLNVYPPKEELPEELRSVVGSIFEGKSADFSRNQLAVNILNEWMSLYHQLDAKTVLEDYRQRSIVLGKEVTVIQGNREFQAFARSINDQGHLIVEDHDQQQHELSYGEVSIRNFL</sequence>
<evidence type="ECO:0000256" key="5">
    <source>
        <dbReference type="HAMAP-Rule" id="MF_00978"/>
    </source>
</evidence>
<evidence type="ECO:0000256" key="3">
    <source>
        <dbReference type="ARBA" id="ARBA00022840"/>
    </source>
</evidence>
<proteinExistence type="inferred from homology"/>
<evidence type="ECO:0000256" key="4">
    <source>
        <dbReference type="ARBA" id="ARBA00023267"/>
    </source>
</evidence>
<feature type="DNA-binding region" description="H-T-H motif" evidence="5">
    <location>
        <begin position="21"/>
        <end position="40"/>
    </location>
</feature>
<dbReference type="PANTHER" id="PTHR12835">
    <property type="entry name" value="BIOTIN PROTEIN LIGASE"/>
    <property type="match status" value="1"/>
</dbReference>
<feature type="binding site" evidence="5">
    <location>
        <position position="117"/>
    </location>
    <ligand>
        <name>biotin</name>
        <dbReference type="ChEBI" id="CHEBI:57586"/>
    </ligand>
</feature>
<dbReference type="PROSITE" id="PS51733">
    <property type="entry name" value="BPL_LPL_CATALYTIC"/>
    <property type="match status" value="1"/>
</dbReference>
<evidence type="ECO:0000313" key="7">
    <source>
        <dbReference type="EMBL" id="MCQ9209564.1"/>
    </source>
</evidence>
<evidence type="ECO:0000256" key="1">
    <source>
        <dbReference type="ARBA" id="ARBA00022598"/>
    </source>
</evidence>
<dbReference type="RefSeq" id="WP_256944676.1">
    <property type="nucleotide sequence ID" value="NZ_JANHNZ010000002.1"/>
</dbReference>
<evidence type="ECO:0000256" key="2">
    <source>
        <dbReference type="ARBA" id="ARBA00022741"/>
    </source>
</evidence>
<keyword evidence="4 5" id="KW-0092">Biotin</keyword>
<dbReference type="Proteomes" id="UP001059480">
    <property type="component" value="Unassembled WGS sequence"/>
</dbReference>
<dbReference type="PANTHER" id="PTHR12835:SF5">
    <property type="entry name" value="BIOTIN--PROTEIN LIGASE"/>
    <property type="match status" value="1"/>
</dbReference>
<dbReference type="Gene3D" id="2.30.30.100">
    <property type="match status" value="1"/>
</dbReference>
<dbReference type="InterPro" id="IPR036390">
    <property type="entry name" value="WH_DNA-bd_sf"/>
</dbReference>
<dbReference type="Gene3D" id="3.30.930.10">
    <property type="entry name" value="Bira Bifunctional Protein, Domain 2"/>
    <property type="match status" value="1"/>
</dbReference>
<dbReference type="InterPro" id="IPR036388">
    <property type="entry name" value="WH-like_DNA-bd_sf"/>
</dbReference>
<feature type="binding site" evidence="5">
    <location>
        <position position="188"/>
    </location>
    <ligand>
        <name>biotin</name>
        <dbReference type="ChEBI" id="CHEBI:57586"/>
    </ligand>
</feature>